<keyword evidence="5" id="KW-0408">Iron</keyword>
<dbReference type="PANTHER" id="PTHR11706:SF33">
    <property type="entry name" value="NATURAL RESISTANCE-ASSOCIATED MACROPHAGE PROTEIN 2"/>
    <property type="match status" value="1"/>
</dbReference>
<evidence type="ECO:0000313" key="12">
    <source>
        <dbReference type="Ensembl" id="ENSEBUP00000002297.1"/>
    </source>
</evidence>
<name>A0A8C4NGV8_EPTBU</name>
<dbReference type="GO" id="GO:0015086">
    <property type="term" value="F:cadmium ion transmembrane transporter activity"/>
    <property type="evidence" value="ECO:0007669"/>
    <property type="project" value="TreeGrafter"/>
</dbReference>
<evidence type="ECO:0000256" key="7">
    <source>
        <dbReference type="ARBA" id="ARBA00022989"/>
    </source>
</evidence>
<keyword evidence="5" id="KW-0406">Ion transport</keyword>
<evidence type="ECO:0000256" key="1">
    <source>
        <dbReference type="ARBA" id="ARBA00004107"/>
    </source>
</evidence>
<feature type="transmembrane region" description="Helical" evidence="11">
    <location>
        <begin position="463"/>
        <end position="484"/>
    </location>
</feature>
<evidence type="ECO:0000256" key="3">
    <source>
        <dbReference type="ARBA" id="ARBA00006670"/>
    </source>
</evidence>
<evidence type="ECO:0000256" key="10">
    <source>
        <dbReference type="SAM" id="MobiDB-lite"/>
    </source>
</evidence>
<feature type="transmembrane region" description="Helical" evidence="11">
    <location>
        <begin position="280"/>
        <end position="298"/>
    </location>
</feature>
<feature type="transmembrane region" description="Helical" evidence="11">
    <location>
        <begin position="55"/>
        <end position="73"/>
    </location>
</feature>
<dbReference type="NCBIfam" id="NF037982">
    <property type="entry name" value="Nramp_1"/>
    <property type="match status" value="1"/>
</dbReference>
<keyword evidence="4" id="KW-0813">Transport</keyword>
<dbReference type="GO" id="GO:0031902">
    <property type="term" value="C:late endosome membrane"/>
    <property type="evidence" value="ECO:0007669"/>
    <property type="project" value="UniProtKB-SubCell"/>
</dbReference>
<evidence type="ECO:0000256" key="2">
    <source>
        <dbReference type="ARBA" id="ARBA00004155"/>
    </source>
</evidence>
<reference evidence="12" key="1">
    <citation type="submission" date="2025-08" db="UniProtKB">
        <authorList>
            <consortium name="Ensembl"/>
        </authorList>
    </citation>
    <scope>IDENTIFICATION</scope>
</reference>
<feature type="transmembrane region" description="Helical" evidence="11">
    <location>
        <begin position="319"/>
        <end position="345"/>
    </location>
</feature>
<feature type="transmembrane region" description="Helical" evidence="11">
    <location>
        <begin position="496"/>
        <end position="517"/>
    </location>
</feature>
<dbReference type="GO" id="GO:0005886">
    <property type="term" value="C:plasma membrane"/>
    <property type="evidence" value="ECO:0007669"/>
    <property type="project" value="TreeGrafter"/>
</dbReference>
<dbReference type="PRINTS" id="PR00447">
    <property type="entry name" value="NATRESASSCMP"/>
</dbReference>
<evidence type="ECO:0000256" key="4">
    <source>
        <dbReference type="ARBA" id="ARBA00022448"/>
    </source>
</evidence>
<keyword evidence="7 11" id="KW-1133">Transmembrane helix</keyword>
<feature type="transmembrane region" description="Helical" evidence="11">
    <location>
        <begin position="197"/>
        <end position="215"/>
    </location>
</feature>
<dbReference type="HAMAP" id="MF_00221">
    <property type="entry name" value="NRAMP"/>
    <property type="match status" value="1"/>
</dbReference>
<feature type="transmembrane region" description="Helical" evidence="11">
    <location>
        <begin position="135"/>
        <end position="160"/>
    </location>
</feature>
<dbReference type="GO" id="GO:0005381">
    <property type="term" value="F:iron ion transmembrane transporter activity"/>
    <property type="evidence" value="ECO:0007669"/>
    <property type="project" value="TreeGrafter"/>
</dbReference>
<reference evidence="12" key="2">
    <citation type="submission" date="2025-09" db="UniProtKB">
        <authorList>
            <consortium name="Ensembl"/>
        </authorList>
    </citation>
    <scope>IDENTIFICATION</scope>
</reference>
<comment type="subcellular location">
    <subcellularLocation>
        <location evidence="1">Late endosome membrane</location>
        <topology evidence="1">Multi-pass membrane protein</topology>
    </subcellularLocation>
    <subcellularLocation>
        <location evidence="2">Lysosome membrane</location>
        <topology evidence="2">Multi-pass membrane protein</topology>
    </subcellularLocation>
</comment>
<dbReference type="Proteomes" id="UP000694388">
    <property type="component" value="Unplaced"/>
</dbReference>
<feature type="transmembrane region" description="Helical" evidence="11">
    <location>
        <begin position="431"/>
        <end position="451"/>
    </location>
</feature>
<feature type="region of interest" description="Disordered" evidence="10">
    <location>
        <begin position="1"/>
        <end position="44"/>
    </location>
</feature>
<dbReference type="GO" id="GO:0005384">
    <property type="term" value="F:manganese ion transmembrane transporter activity"/>
    <property type="evidence" value="ECO:0007669"/>
    <property type="project" value="TreeGrafter"/>
</dbReference>
<evidence type="ECO:0000256" key="8">
    <source>
        <dbReference type="ARBA" id="ARBA00023136"/>
    </source>
</evidence>
<keyword evidence="8 11" id="KW-0472">Membrane</keyword>
<sequence>MAQHREMKDDGEDKPLIQFNNNPADLVRDDDDDERAHLSDSISVPKPESQRKFSLRKLLFFVGPGLLMSIAYLDPGNVESDLEAGTIAGFQLLWVLLISTFLGLLLQLMAVRLGIVSGQNLAEACCDIYPRVPRYALWVMIEIAIIGSDMQAVIGSAIAFNLISSGWIPIWGGVIITIVDTFVFLMLDRYGLRKLEVFFAFLIAIMAFMFGYEYIKVAPNQAAVARGMFVPMCRDCGTAELEQAVGIVGAIIMPHNIYLHSALVQVILTNHLCTTIHTTTLPLVSLPHLSFCNPFLLLQSRKVDRTQREAKSEAILYNIIECVLVLTVSFVINLFIISVFAAAFYRHTNEQVRDICLNNSSPYTHFFPANNKTFEANIQNGGYMLGCLLGPTALYIWAVGVWAAGQSSTMTGTYAGQYVMEGFVHLRWPRFVRVVVTRLIAIAPTLVVAIYRDVQDITGLNDFLNVLQSIQLPFALIPILTVTNMRSIMNDFTNGVFWKSVGGLLIIIVCIINVYFIVDYLKHLNKLSVYVTAGIGSIIYLLFVGYLTKKCFSTLESCRSTCCSGGYETLE</sequence>
<dbReference type="Pfam" id="PF01566">
    <property type="entry name" value="Nramp"/>
    <property type="match status" value="2"/>
</dbReference>
<dbReference type="InterPro" id="IPR001046">
    <property type="entry name" value="NRAMP_fam"/>
</dbReference>
<dbReference type="PANTHER" id="PTHR11706">
    <property type="entry name" value="SOLUTE CARRIER PROTEIN FAMILY 11 MEMBER"/>
    <property type="match status" value="1"/>
</dbReference>
<organism evidence="12 13">
    <name type="scientific">Eptatretus burgeri</name>
    <name type="common">Inshore hagfish</name>
    <dbReference type="NCBI Taxonomy" id="7764"/>
    <lineage>
        <taxon>Eukaryota</taxon>
        <taxon>Metazoa</taxon>
        <taxon>Chordata</taxon>
        <taxon>Craniata</taxon>
        <taxon>Vertebrata</taxon>
        <taxon>Cyclostomata</taxon>
        <taxon>Myxini</taxon>
        <taxon>Myxiniformes</taxon>
        <taxon>Myxinidae</taxon>
        <taxon>Eptatretinae</taxon>
        <taxon>Eptatretus</taxon>
    </lineage>
</organism>
<comment type="similarity">
    <text evidence="3">Belongs to the NRAMP family.</text>
</comment>
<feature type="transmembrane region" description="Helical" evidence="11">
    <location>
        <begin position="166"/>
        <end position="185"/>
    </location>
</feature>
<keyword evidence="6 11" id="KW-0812">Transmembrane</keyword>
<accession>A0A8C4NGV8</accession>
<keyword evidence="13" id="KW-1185">Reference proteome</keyword>
<keyword evidence="5" id="KW-0410">Iron transport</keyword>
<evidence type="ECO:0000256" key="6">
    <source>
        <dbReference type="ARBA" id="ARBA00022692"/>
    </source>
</evidence>
<dbReference type="AlphaFoldDB" id="A0A8C4NGV8"/>
<feature type="transmembrane region" description="Helical" evidence="11">
    <location>
        <begin position="383"/>
        <end position="404"/>
    </location>
</feature>
<feature type="transmembrane region" description="Helical" evidence="11">
    <location>
        <begin position="529"/>
        <end position="547"/>
    </location>
</feature>
<dbReference type="GeneTree" id="ENSGT00940000170016"/>
<dbReference type="NCBIfam" id="TIGR01197">
    <property type="entry name" value="nramp"/>
    <property type="match status" value="1"/>
</dbReference>
<evidence type="ECO:0000256" key="9">
    <source>
        <dbReference type="ARBA" id="ARBA00023228"/>
    </source>
</evidence>
<dbReference type="Ensembl" id="ENSEBUT00000002648.1">
    <property type="protein sequence ID" value="ENSEBUP00000002297.1"/>
    <property type="gene ID" value="ENSEBUG00000001796.1"/>
</dbReference>
<proteinExistence type="inferred from homology"/>
<evidence type="ECO:0000256" key="5">
    <source>
        <dbReference type="ARBA" id="ARBA00022496"/>
    </source>
</evidence>
<keyword evidence="9" id="KW-0458">Lysosome</keyword>
<protein>
    <submittedName>
        <fullName evidence="12">Uncharacterized protein</fullName>
    </submittedName>
</protein>
<dbReference type="GO" id="GO:0005765">
    <property type="term" value="C:lysosomal membrane"/>
    <property type="evidence" value="ECO:0007669"/>
    <property type="project" value="UniProtKB-SubCell"/>
</dbReference>
<feature type="compositionally biased region" description="Basic and acidic residues" evidence="10">
    <location>
        <begin position="1"/>
        <end position="15"/>
    </location>
</feature>
<feature type="transmembrane region" description="Helical" evidence="11">
    <location>
        <begin position="93"/>
        <end position="115"/>
    </location>
</feature>
<evidence type="ECO:0000313" key="13">
    <source>
        <dbReference type="Proteomes" id="UP000694388"/>
    </source>
</evidence>
<evidence type="ECO:0000256" key="11">
    <source>
        <dbReference type="SAM" id="Phobius"/>
    </source>
</evidence>